<dbReference type="AlphaFoldDB" id="A0A072V2L1"/>
<dbReference type="EMBL" id="CM001219">
    <property type="protein sequence ID" value="KEH35886.1"/>
    <property type="molecule type" value="Genomic_DNA"/>
</dbReference>
<keyword evidence="4" id="KW-1185">Reference proteome</keyword>
<dbReference type="EnsemblPlants" id="KEH35886">
    <property type="protein sequence ID" value="KEH35886"/>
    <property type="gene ID" value="MTR_3g105375"/>
</dbReference>
<protein>
    <submittedName>
        <fullName evidence="2 3">Uncharacterized protein</fullName>
    </submittedName>
</protein>
<reference evidence="3" key="3">
    <citation type="submission" date="2015-04" db="UniProtKB">
        <authorList>
            <consortium name="EnsemblPlants"/>
        </authorList>
    </citation>
    <scope>IDENTIFICATION</scope>
    <source>
        <strain evidence="3">cv. Jemalong A17</strain>
    </source>
</reference>
<feature type="compositionally biased region" description="Basic and acidic residues" evidence="1">
    <location>
        <begin position="20"/>
        <end position="34"/>
    </location>
</feature>
<reference evidence="2 4" key="2">
    <citation type="journal article" date="2014" name="BMC Genomics">
        <title>An improved genome release (version Mt4.0) for the model legume Medicago truncatula.</title>
        <authorList>
            <person name="Tang H."/>
            <person name="Krishnakumar V."/>
            <person name="Bidwell S."/>
            <person name="Rosen B."/>
            <person name="Chan A."/>
            <person name="Zhou S."/>
            <person name="Gentzbittel L."/>
            <person name="Childs K.L."/>
            <person name="Yandell M."/>
            <person name="Gundlach H."/>
            <person name="Mayer K.F."/>
            <person name="Schwartz D.C."/>
            <person name="Town C.D."/>
        </authorList>
    </citation>
    <scope>GENOME REANNOTATION</scope>
    <source>
        <strain evidence="2">A17</strain>
        <strain evidence="3 4">cv. Jemalong A17</strain>
    </source>
</reference>
<evidence type="ECO:0000313" key="3">
    <source>
        <dbReference type="EnsemblPlants" id="KEH35886"/>
    </source>
</evidence>
<evidence type="ECO:0000313" key="2">
    <source>
        <dbReference type="EMBL" id="KEH35886.1"/>
    </source>
</evidence>
<reference evidence="2 4" key="1">
    <citation type="journal article" date="2011" name="Nature">
        <title>The Medicago genome provides insight into the evolution of rhizobial symbioses.</title>
        <authorList>
            <person name="Young N.D."/>
            <person name="Debelle F."/>
            <person name="Oldroyd G.E."/>
            <person name="Geurts R."/>
            <person name="Cannon S.B."/>
            <person name="Udvardi M.K."/>
            <person name="Benedito V.A."/>
            <person name="Mayer K.F."/>
            <person name="Gouzy J."/>
            <person name="Schoof H."/>
            <person name="Van de Peer Y."/>
            <person name="Proost S."/>
            <person name="Cook D.R."/>
            <person name="Meyers B.C."/>
            <person name="Spannagl M."/>
            <person name="Cheung F."/>
            <person name="De Mita S."/>
            <person name="Krishnakumar V."/>
            <person name="Gundlach H."/>
            <person name="Zhou S."/>
            <person name="Mudge J."/>
            <person name="Bharti A.K."/>
            <person name="Murray J.D."/>
            <person name="Naoumkina M.A."/>
            <person name="Rosen B."/>
            <person name="Silverstein K.A."/>
            <person name="Tang H."/>
            <person name="Rombauts S."/>
            <person name="Zhao P.X."/>
            <person name="Zhou P."/>
            <person name="Barbe V."/>
            <person name="Bardou P."/>
            <person name="Bechner M."/>
            <person name="Bellec A."/>
            <person name="Berger A."/>
            <person name="Berges H."/>
            <person name="Bidwell S."/>
            <person name="Bisseling T."/>
            <person name="Choisne N."/>
            <person name="Couloux A."/>
            <person name="Denny R."/>
            <person name="Deshpande S."/>
            <person name="Dai X."/>
            <person name="Doyle J.J."/>
            <person name="Dudez A.M."/>
            <person name="Farmer A.D."/>
            <person name="Fouteau S."/>
            <person name="Franken C."/>
            <person name="Gibelin C."/>
            <person name="Gish J."/>
            <person name="Goldstein S."/>
            <person name="Gonzalez A.J."/>
            <person name="Green P.J."/>
            <person name="Hallab A."/>
            <person name="Hartog M."/>
            <person name="Hua A."/>
            <person name="Humphray S.J."/>
            <person name="Jeong D.H."/>
            <person name="Jing Y."/>
            <person name="Jocker A."/>
            <person name="Kenton S.M."/>
            <person name="Kim D.J."/>
            <person name="Klee K."/>
            <person name="Lai H."/>
            <person name="Lang C."/>
            <person name="Lin S."/>
            <person name="Macmil S.L."/>
            <person name="Magdelenat G."/>
            <person name="Matthews L."/>
            <person name="McCorrison J."/>
            <person name="Monaghan E.L."/>
            <person name="Mun J.H."/>
            <person name="Najar F.Z."/>
            <person name="Nicholson C."/>
            <person name="Noirot C."/>
            <person name="O'Bleness M."/>
            <person name="Paule C.R."/>
            <person name="Poulain J."/>
            <person name="Prion F."/>
            <person name="Qin B."/>
            <person name="Qu C."/>
            <person name="Retzel E.F."/>
            <person name="Riddle C."/>
            <person name="Sallet E."/>
            <person name="Samain S."/>
            <person name="Samson N."/>
            <person name="Sanders I."/>
            <person name="Saurat O."/>
            <person name="Scarpelli C."/>
            <person name="Schiex T."/>
            <person name="Segurens B."/>
            <person name="Severin A.J."/>
            <person name="Sherrier D.J."/>
            <person name="Shi R."/>
            <person name="Sims S."/>
            <person name="Singer S.R."/>
            <person name="Sinharoy S."/>
            <person name="Sterck L."/>
            <person name="Viollet A."/>
            <person name="Wang B.B."/>
            <person name="Wang K."/>
            <person name="Wang M."/>
            <person name="Wang X."/>
            <person name="Warfsmann J."/>
            <person name="Weissenbach J."/>
            <person name="White D.D."/>
            <person name="White J.D."/>
            <person name="Wiley G.B."/>
            <person name="Wincker P."/>
            <person name="Xing Y."/>
            <person name="Yang L."/>
            <person name="Yao Z."/>
            <person name="Ying F."/>
            <person name="Zhai J."/>
            <person name="Zhou L."/>
            <person name="Zuber A."/>
            <person name="Denarie J."/>
            <person name="Dixon R.A."/>
            <person name="May G.D."/>
            <person name="Schwartz D.C."/>
            <person name="Rogers J."/>
            <person name="Quetier F."/>
            <person name="Town C.D."/>
            <person name="Roe B.A."/>
        </authorList>
    </citation>
    <scope>NUCLEOTIDE SEQUENCE [LARGE SCALE GENOMIC DNA]</scope>
    <source>
        <strain evidence="2">A17</strain>
        <strain evidence="3 4">cv. Jemalong A17</strain>
    </source>
</reference>
<evidence type="ECO:0000313" key="4">
    <source>
        <dbReference type="Proteomes" id="UP000002051"/>
    </source>
</evidence>
<organism evidence="2 4">
    <name type="scientific">Medicago truncatula</name>
    <name type="common">Barrel medic</name>
    <name type="synonym">Medicago tribuloides</name>
    <dbReference type="NCBI Taxonomy" id="3880"/>
    <lineage>
        <taxon>Eukaryota</taxon>
        <taxon>Viridiplantae</taxon>
        <taxon>Streptophyta</taxon>
        <taxon>Embryophyta</taxon>
        <taxon>Tracheophyta</taxon>
        <taxon>Spermatophyta</taxon>
        <taxon>Magnoliopsida</taxon>
        <taxon>eudicotyledons</taxon>
        <taxon>Gunneridae</taxon>
        <taxon>Pentapetalae</taxon>
        <taxon>rosids</taxon>
        <taxon>fabids</taxon>
        <taxon>Fabales</taxon>
        <taxon>Fabaceae</taxon>
        <taxon>Papilionoideae</taxon>
        <taxon>50 kb inversion clade</taxon>
        <taxon>NPAAA clade</taxon>
        <taxon>Hologalegina</taxon>
        <taxon>IRL clade</taxon>
        <taxon>Trifolieae</taxon>
        <taxon>Medicago</taxon>
    </lineage>
</organism>
<dbReference type="HOGENOM" id="CLU_2389513_0_0_1"/>
<sequence length="94" mass="10842">MKRSWKLGFRCGVGGRWRPNQKDPAEPNKESGRKLGCAHKREKELGGSCDSEREAGCVSGVAQWRCLGSCCRQQEMREFRRVERSVRRESERVD</sequence>
<evidence type="ECO:0000256" key="1">
    <source>
        <dbReference type="SAM" id="MobiDB-lite"/>
    </source>
</evidence>
<gene>
    <name evidence="2" type="ordered locus">MTR_3g105375</name>
</gene>
<proteinExistence type="predicted"/>
<name>A0A072V2L1_MEDTR</name>
<accession>A0A072V2L1</accession>
<dbReference type="Proteomes" id="UP000002051">
    <property type="component" value="Chromosome 3"/>
</dbReference>
<feature type="region of interest" description="Disordered" evidence="1">
    <location>
        <begin position="15"/>
        <end position="34"/>
    </location>
</feature>